<dbReference type="PROSITE" id="PS50294">
    <property type="entry name" value="WD_REPEATS_REGION"/>
    <property type="match status" value="1"/>
</dbReference>
<keyword evidence="3" id="KW-0677">Repeat</keyword>
<dbReference type="GO" id="GO:0032040">
    <property type="term" value="C:small-subunit processome"/>
    <property type="evidence" value="ECO:0007669"/>
    <property type="project" value="TreeGrafter"/>
</dbReference>
<dbReference type="SUPFAM" id="SSF50978">
    <property type="entry name" value="WD40 repeat-like"/>
    <property type="match status" value="1"/>
</dbReference>
<reference evidence="6" key="1">
    <citation type="submission" date="2018-11" db="EMBL/GenBank/DDBJ databases">
        <authorList>
            <consortium name="Pathogen Informatics"/>
        </authorList>
    </citation>
    <scope>NUCLEOTIDE SEQUENCE</scope>
</reference>
<dbReference type="InterPro" id="IPR015943">
    <property type="entry name" value="WD40/YVTN_repeat-like_dom_sf"/>
</dbReference>
<dbReference type="Pfam" id="PF00400">
    <property type="entry name" value="WD40"/>
    <property type="match status" value="1"/>
</dbReference>
<dbReference type="PROSITE" id="PS50082">
    <property type="entry name" value="WD_REPEATS_2"/>
    <property type="match status" value="1"/>
</dbReference>
<evidence type="ECO:0000256" key="4">
    <source>
        <dbReference type="ARBA" id="ARBA00023242"/>
    </source>
</evidence>
<dbReference type="InterPro" id="IPR036322">
    <property type="entry name" value="WD40_repeat_dom_sf"/>
</dbReference>
<dbReference type="GO" id="GO:0034511">
    <property type="term" value="F:U3 snoRNA binding"/>
    <property type="evidence" value="ECO:0007669"/>
    <property type="project" value="InterPro"/>
</dbReference>
<dbReference type="SMART" id="SM00320">
    <property type="entry name" value="WD40"/>
    <property type="match status" value="1"/>
</dbReference>
<evidence type="ECO:0000256" key="3">
    <source>
        <dbReference type="ARBA" id="ARBA00022737"/>
    </source>
</evidence>
<keyword evidence="7" id="KW-1185">Reference proteome</keyword>
<proteinExistence type="predicted"/>
<evidence type="ECO:0000256" key="2">
    <source>
        <dbReference type="ARBA" id="ARBA00022574"/>
    </source>
</evidence>
<dbReference type="Gene3D" id="2.130.10.10">
    <property type="entry name" value="YVTN repeat-like/Quinoprotein amine dehydrogenase"/>
    <property type="match status" value="1"/>
</dbReference>
<keyword evidence="4" id="KW-0539">Nucleus</keyword>
<comment type="subcellular location">
    <subcellularLocation>
        <location evidence="1">Nucleus</location>
    </subcellularLocation>
</comment>
<gene>
    <name evidence="6" type="ORF">PXEA_LOCUS35208</name>
</gene>
<evidence type="ECO:0000313" key="6">
    <source>
        <dbReference type="EMBL" id="VEL41768.1"/>
    </source>
</evidence>
<protein>
    <submittedName>
        <fullName evidence="6">Uncharacterized protein</fullName>
    </submittedName>
</protein>
<accession>A0A3S5AZT2</accession>
<evidence type="ECO:0000313" key="7">
    <source>
        <dbReference type="Proteomes" id="UP000784294"/>
    </source>
</evidence>
<dbReference type="PANTHER" id="PTHR19865:SF0">
    <property type="entry name" value="U3 SMALL NUCLEOLAR RNA-INTERACTING PROTEIN 2"/>
    <property type="match status" value="1"/>
</dbReference>
<dbReference type="AlphaFoldDB" id="A0A3S5AZT2"/>
<organism evidence="6 7">
    <name type="scientific">Protopolystoma xenopodis</name>
    <dbReference type="NCBI Taxonomy" id="117903"/>
    <lineage>
        <taxon>Eukaryota</taxon>
        <taxon>Metazoa</taxon>
        <taxon>Spiralia</taxon>
        <taxon>Lophotrochozoa</taxon>
        <taxon>Platyhelminthes</taxon>
        <taxon>Monogenea</taxon>
        <taxon>Polyopisthocotylea</taxon>
        <taxon>Polystomatidea</taxon>
        <taxon>Polystomatidae</taxon>
        <taxon>Protopolystoma</taxon>
    </lineage>
</organism>
<dbReference type="InterPro" id="IPR001680">
    <property type="entry name" value="WD40_rpt"/>
</dbReference>
<keyword evidence="2 5" id="KW-0853">WD repeat</keyword>
<comment type="caution">
    <text evidence="6">The sequence shown here is derived from an EMBL/GenBank/DDBJ whole genome shotgun (WGS) entry which is preliminary data.</text>
</comment>
<evidence type="ECO:0000256" key="1">
    <source>
        <dbReference type="ARBA" id="ARBA00004123"/>
    </source>
</evidence>
<dbReference type="OrthoDB" id="6263459at2759"/>
<name>A0A3S5AZT2_9PLAT</name>
<dbReference type="EMBL" id="CAAALY010270910">
    <property type="protein sequence ID" value="VEL41768.1"/>
    <property type="molecule type" value="Genomic_DNA"/>
</dbReference>
<dbReference type="InterPro" id="IPR039241">
    <property type="entry name" value="Rrp9-like"/>
</dbReference>
<dbReference type="PANTHER" id="PTHR19865">
    <property type="entry name" value="U3 SMALL NUCLEOLAR RNA INTERACTING PROTEIN 2"/>
    <property type="match status" value="1"/>
</dbReference>
<feature type="repeat" description="WD" evidence="5">
    <location>
        <begin position="29"/>
        <end position="70"/>
    </location>
</feature>
<evidence type="ECO:0000256" key="5">
    <source>
        <dbReference type="PROSITE-ProRule" id="PRU00221"/>
    </source>
</evidence>
<sequence length="110" mass="12402">MVVWNLHTGRPVRQIQINATLEGGNPALLPPHTGVVHCIRLSSDGQYLVTGAQDQLVRVWTMPDERLLHTLEGHADDVSLEVPLYDSPFRAAHRHRTVEIRLKQHFSRAG</sequence>
<dbReference type="Proteomes" id="UP000784294">
    <property type="component" value="Unassembled WGS sequence"/>
</dbReference>